<gene>
    <name evidence="1" type="ORF">QR685DRAFT_400050</name>
</gene>
<evidence type="ECO:0000313" key="1">
    <source>
        <dbReference type="EMBL" id="KAL0469456.1"/>
    </source>
</evidence>
<organism evidence="1 2">
    <name type="scientific">Neurospora intermedia</name>
    <dbReference type="NCBI Taxonomy" id="5142"/>
    <lineage>
        <taxon>Eukaryota</taxon>
        <taxon>Fungi</taxon>
        <taxon>Dikarya</taxon>
        <taxon>Ascomycota</taxon>
        <taxon>Pezizomycotina</taxon>
        <taxon>Sordariomycetes</taxon>
        <taxon>Sordariomycetidae</taxon>
        <taxon>Sordariales</taxon>
        <taxon>Sordariaceae</taxon>
        <taxon>Neurospora</taxon>
    </lineage>
</organism>
<protein>
    <submittedName>
        <fullName evidence="1">Uncharacterized protein</fullName>
    </submittedName>
</protein>
<reference evidence="1 2" key="1">
    <citation type="submission" date="2023-09" db="EMBL/GenBank/DDBJ databases">
        <title>Multi-omics analysis of a traditional fermented food reveals byproduct-associated fungal strains for waste-to-food upcycling.</title>
        <authorList>
            <consortium name="Lawrence Berkeley National Laboratory"/>
            <person name="Rekdal V.M."/>
            <person name="Villalobos-Escobedo J.M."/>
            <person name="Rodriguez-Valeron N."/>
            <person name="Garcia M.O."/>
            <person name="Vasquez D.P."/>
            <person name="Damayanti I."/>
            <person name="Sorensen P.M."/>
            <person name="Baidoo E.E."/>
            <person name="De Carvalho A.C."/>
            <person name="Riley R."/>
            <person name="Lipzen A."/>
            <person name="He G."/>
            <person name="Yan M."/>
            <person name="Haridas S."/>
            <person name="Daum C."/>
            <person name="Yoshinaga Y."/>
            <person name="Ng V."/>
            <person name="Grigoriev I.V."/>
            <person name="Munk R."/>
            <person name="Nuraida L."/>
            <person name="Wijaya C.H."/>
            <person name="Morales P.-C."/>
            <person name="Keasling J.D."/>
        </authorList>
    </citation>
    <scope>NUCLEOTIDE SEQUENCE [LARGE SCALE GENOMIC DNA]</scope>
    <source>
        <strain evidence="1 2">FGSC 2613</strain>
    </source>
</reference>
<comment type="caution">
    <text evidence="1">The sequence shown here is derived from an EMBL/GenBank/DDBJ whole genome shotgun (WGS) entry which is preliminary data.</text>
</comment>
<feature type="non-terminal residue" evidence="1">
    <location>
        <position position="63"/>
    </location>
</feature>
<proteinExistence type="predicted"/>
<keyword evidence="2" id="KW-1185">Reference proteome</keyword>
<evidence type="ECO:0000313" key="2">
    <source>
        <dbReference type="Proteomes" id="UP001451303"/>
    </source>
</evidence>
<dbReference type="Proteomes" id="UP001451303">
    <property type="component" value="Unassembled WGS sequence"/>
</dbReference>
<accession>A0ABR3D9T2</accession>
<sequence length="63" mass="6972">MVRRGVGPWWTYAASDNMARKSLTGLSWSDTAAAAANNNGRTHSRSQAAGVRAYKHGNYRFRD</sequence>
<name>A0ABR3D9T2_NEUIN</name>
<dbReference type="EMBL" id="JAVLET010000005">
    <property type="protein sequence ID" value="KAL0469456.1"/>
    <property type="molecule type" value="Genomic_DNA"/>
</dbReference>